<keyword evidence="2 7" id="KW-0813">Transport</keyword>
<proteinExistence type="inferred from homology"/>
<feature type="region of interest" description="Disordered" evidence="8">
    <location>
        <begin position="1"/>
        <end position="32"/>
    </location>
</feature>
<keyword evidence="6 7" id="KW-0472">Membrane</keyword>
<feature type="transmembrane region" description="Helical" evidence="7">
    <location>
        <begin position="137"/>
        <end position="157"/>
    </location>
</feature>
<comment type="similarity">
    <text evidence="7">Belongs to the binding-protein-dependent transport system permease family.</text>
</comment>
<feature type="transmembrane region" description="Helical" evidence="7">
    <location>
        <begin position="186"/>
        <end position="210"/>
    </location>
</feature>
<keyword evidence="5 7" id="KW-1133">Transmembrane helix</keyword>
<feature type="transmembrane region" description="Helical" evidence="7">
    <location>
        <begin position="46"/>
        <end position="69"/>
    </location>
</feature>
<dbReference type="SUPFAM" id="SSF161098">
    <property type="entry name" value="MetI-like"/>
    <property type="match status" value="1"/>
</dbReference>
<keyword evidence="10" id="KW-0762">Sugar transport</keyword>
<evidence type="ECO:0000256" key="4">
    <source>
        <dbReference type="ARBA" id="ARBA00022692"/>
    </source>
</evidence>
<dbReference type="Pfam" id="PF00528">
    <property type="entry name" value="BPD_transp_1"/>
    <property type="match status" value="1"/>
</dbReference>
<dbReference type="PROSITE" id="PS50928">
    <property type="entry name" value="ABC_TM1"/>
    <property type="match status" value="1"/>
</dbReference>
<feature type="transmembrane region" description="Helical" evidence="7">
    <location>
        <begin position="100"/>
        <end position="125"/>
    </location>
</feature>
<sequence length="321" mass="35323">MTILQAPDRRDHPAGRSLARKRSMTQATSKRRGATYELERGYRRMIIPAILAVAIFAIVPLAGMLALSFSDYHLIRGSKGEFGFHNFARLLSDQRLVNSIYVMSVLSIFGVAAQVVIGTAVAVGLQKIVGKWRLGRVLFLVPYAVPHVAVALIWLSLFTPTLSPINAFFDLFGFTVPTFLTTQNGAMFAIIVADTWTNFPFAMLIILAALQGISTDLDEAAAIDGASRVKTFIFITLPLLMPALLMVTLFRFIDSLKHFPMIFVITKGGPGRSTQATNFYAYVQTFQNSNVAYGAAIAVLLFLMAALISFYVARLNQRVSQ</sequence>
<dbReference type="CDD" id="cd06261">
    <property type="entry name" value="TM_PBP2"/>
    <property type="match status" value="1"/>
</dbReference>
<dbReference type="GO" id="GO:0055085">
    <property type="term" value="P:transmembrane transport"/>
    <property type="evidence" value="ECO:0007669"/>
    <property type="project" value="InterPro"/>
</dbReference>
<feature type="compositionally biased region" description="Basic residues" evidence="8">
    <location>
        <begin position="18"/>
        <end position="32"/>
    </location>
</feature>
<keyword evidence="4 7" id="KW-0812">Transmembrane</keyword>
<evidence type="ECO:0000256" key="7">
    <source>
        <dbReference type="RuleBase" id="RU363032"/>
    </source>
</evidence>
<name>A0A975WB81_9RHOB</name>
<dbReference type="PANTHER" id="PTHR43005:SF1">
    <property type="entry name" value="SPERMIDINE_PUTRESCINE TRANSPORT SYSTEM PERMEASE PROTEIN"/>
    <property type="match status" value="1"/>
</dbReference>
<dbReference type="EMBL" id="FNYY01000009">
    <property type="protein sequence ID" value="SEJ72265.1"/>
    <property type="molecule type" value="Genomic_DNA"/>
</dbReference>
<feature type="transmembrane region" description="Helical" evidence="7">
    <location>
        <begin position="231"/>
        <end position="253"/>
    </location>
</feature>
<feature type="transmembrane region" description="Helical" evidence="7">
    <location>
        <begin position="291"/>
        <end position="313"/>
    </location>
</feature>
<evidence type="ECO:0000256" key="1">
    <source>
        <dbReference type="ARBA" id="ARBA00004651"/>
    </source>
</evidence>
<evidence type="ECO:0000256" key="2">
    <source>
        <dbReference type="ARBA" id="ARBA00022448"/>
    </source>
</evidence>
<dbReference type="GO" id="GO:0005886">
    <property type="term" value="C:plasma membrane"/>
    <property type="evidence" value="ECO:0007669"/>
    <property type="project" value="UniProtKB-SubCell"/>
</dbReference>
<comment type="subcellular location">
    <subcellularLocation>
        <location evidence="1 7">Cell membrane</location>
        <topology evidence="1 7">Multi-pass membrane protein</topology>
    </subcellularLocation>
</comment>
<evidence type="ECO:0000313" key="10">
    <source>
        <dbReference type="EMBL" id="SEJ72265.1"/>
    </source>
</evidence>
<dbReference type="PANTHER" id="PTHR43005">
    <property type="entry name" value="BLR7065 PROTEIN"/>
    <property type="match status" value="1"/>
</dbReference>
<evidence type="ECO:0000256" key="8">
    <source>
        <dbReference type="SAM" id="MobiDB-lite"/>
    </source>
</evidence>
<evidence type="ECO:0000256" key="3">
    <source>
        <dbReference type="ARBA" id="ARBA00022475"/>
    </source>
</evidence>
<dbReference type="AlphaFoldDB" id="A0A975WB81"/>
<feature type="domain" description="ABC transmembrane type-1" evidence="9">
    <location>
        <begin position="96"/>
        <end position="312"/>
    </location>
</feature>
<dbReference type="Proteomes" id="UP000182932">
    <property type="component" value="Unassembled WGS sequence"/>
</dbReference>
<evidence type="ECO:0000256" key="5">
    <source>
        <dbReference type="ARBA" id="ARBA00022989"/>
    </source>
</evidence>
<comment type="caution">
    <text evidence="10">The sequence shown here is derived from an EMBL/GenBank/DDBJ whole genome shotgun (WGS) entry which is preliminary data.</text>
</comment>
<reference evidence="10 11" key="1">
    <citation type="submission" date="2016-10" db="EMBL/GenBank/DDBJ databases">
        <authorList>
            <person name="Varghese N."/>
            <person name="Submissions S."/>
        </authorList>
    </citation>
    <scope>NUCLEOTIDE SEQUENCE [LARGE SCALE GENOMIC DNA]</scope>
    <source>
        <strain evidence="10 11">FF3</strain>
    </source>
</reference>
<organism evidence="10 11">
    <name type="scientific">Marinovum algicola</name>
    <dbReference type="NCBI Taxonomy" id="42444"/>
    <lineage>
        <taxon>Bacteria</taxon>
        <taxon>Pseudomonadati</taxon>
        <taxon>Pseudomonadota</taxon>
        <taxon>Alphaproteobacteria</taxon>
        <taxon>Rhodobacterales</taxon>
        <taxon>Roseobacteraceae</taxon>
        <taxon>Marinovum</taxon>
    </lineage>
</organism>
<evidence type="ECO:0000259" key="9">
    <source>
        <dbReference type="PROSITE" id="PS50928"/>
    </source>
</evidence>
<accession>A0A975WB81</accession>
<dbReference type="InterPro" id="IPR000515">
    <property type="entry name" value="MetI-like"/>
</dbReference>
<dbReference type="Gene3D" id="1.10.3720.10">
    <property type="entry name" value="MetI-like"/>
    <property type="match status" value="1"/>
</dbReference>
<gene>
    <name evidence="10" type="ORF">SAMN04487940_109117</name>
</gene>
<evidence type="ECO:0000313" key="11">
    <source>
        <dbReference type="Proteomes" id="UP000182932"/>
    </source>
</evidence>
<keyword evidence="3" id="KW-1003">Cell membrane</keyword>
<protein>
    <submittedName>
        <fullName evidence="10">Multiple sugar transport system permease protein</fullName>
    </submittedName>
</protein>
<dbReference type="InterPro" id="IPR035906">
    <property type="entry name" value="MetI-like_sf"/>
</dbReference>
<evidence type="ECO:0000256" key="6">
    <source>
        <dbReference type="ARBA" id="ARBA00023136"/>
    </source>
</evidence>
<keyword evidence="11" id="KW-1185">Reference proteome</keyword>